<protein>
    <submittedName>
        <fullName evidence="2">Uncharacterized protein</fullName>
    </submittedName>
</protein>
<dbReference type="AlphaFoldDB" id="A0A5P2BGI4"/>
<evidence type="ECO:0000313" key="2">
    <source>
        <dbReference type="EMBL" id="QES29167.1"/>
    </source>
</evidence>
<sequence>MSDLLEELLSKPVGPTIPARQTDPDRDFTRQIEVSGDAAEVTVRGPESMDPQGSAAACLKAQGLDPADWEVKGFRSSEWTMPNGETGVSARFQFAKKTPADRSGLDVDELLAAIDNHQPRQLATAEEGDHTFVIALGDMQFGKADGDGPAGTLKRTIECIDRAADLLDVYRKRFDIGHVHMGWLGDHVEGFVSQGGSNSWRTSLTLTEQIRLTRRVMLHGALTMAPLASRVSMAAVPGNHGEAVRIAGRGVTRYDDSHDTESLICVRDALALAPERFGHVEFYVPDTDELTVVVDCSGTTVAHAHGHQWRPGRHFEWWKGQAFNKASAMHQADLLLAGHLHHEHVDTDGPRTFLQPPAMESESTWWRHAKGTTGAPGLMVAVTKNGHTPVKEVVR</sequence>
<dbReference type="OrthoDB" id="3953473at2"/>
<dbReference type="Gene3D" id="3.60.21.10">
    <property type="match status" value="1"/>
</dbReference>
<feature type="region of interest" description="Disordered" evidence="1">
    <location>
        <begin position="1"/>
        <end position="25"/>
    </location>
</feature>
<dbReference type="EMBL" id="CP029193">
    <property type="protein sequence ID" value="QES29167.1"/>
    <property type="molecule type" value="Genomic_DNA"/>
</dbReference>
<reference evidence="2 3" key="1">
    <citation type="submission" date="2018-05" db="EMBL/GenBank/DDBJ databases">
        <title>Streptomyces venezuelae.</title>
        <authorList>
            <person name="Kim W."/>
            <person name="Lee N."/>
            <person name="Cho B.-K."/>
        </authorList>
    </citation>
    <scope>NUCLEOTIDE SEQUENCE [LARGE SCALE GENOMIC DNA]</scope>
    <source>
        <strain evidence="2 3">ATCC 14583</strain>
    </source>
</reference>
<evidence type="ECO:0000256" key="1">
    <source>
        <dbReference type="SAM" id="MobiDB-lite"/>
    </source>
</evidence>
<evidence type="ECO:0000313" key="3">
    <source>
        <dbReference type="Proteomes" id="UP000323046"/>
    </source>
</evidence>
<proteinExistence type="predicted"/>
<organism evidence="2 3">
    <name type="scientific">Streptomyces venezuelae</name>
    <dbReference type="NCBI Taxonomy" id="54571"/>
    <lineage>
        <taxon>Bacteria</taxon>
        <taxon>Bacillati</taxon>
        <taxon>Actinomycetota</taxon>
        <taxon>Actinomycetes</taxon>
        <taxon>Kitasatosporales</taxon>
        <taxon>Streptomycetaceae</taxon>
        <taxon>Streptomyces</taxon>
    </lineage>
</organism>
<gene>
    <name evidence="2" type="ORF">DEJ47_24470</name>
</gene>
<accession>A0A5P2BGI4</accession>
<keyword evidence="3" id="KW-1185">Reference proteome</keyword>
<name>A0A5P2BGI4_STRVZ</name>
<dbReference type="SUPFAM" id="SSF56300">
    <property type="entry name" value="Metallo-dependent phosphatases"/>
    <property type="match status" value="1"/>
</dbReference>
<dbReference type="RefSeq" id="WP_150171649.1">
    <property type="nucleotide sequence ID" value="NZ_CP029193.1"/>
</dbReference>
<dbReference type="Proteomes" id="UP000323046">
    <property type="component" value="Chromosome"/>
</dbReference>
<dbReference type="InterPro" id="IPR029052">
    <property type="entry name" value="Metallo-depent_PP-like"/>
</dbReference>